<protein>
    <recommendedName>
        <fullName evidence="5">Putative malate dehydrogenase 1B</fullName>
    </recommendedName>
</protein>
<keyword evidence="2" id="KW-0816">Tricarboxylic acid cycle</keyword>
<feature type="domain" description="Lactate/malate dehydrogenase C-terminal" evidence="6">
    <location>
        <begin position="283"/>
        <end position="442"/>
    </location>
</feature>
<dbReference type="GO" id="GO:0016616">
    <property type="term" value="F:oxidoreductase activity, acting on the CH-OH group of donors, NAD or NADP as acceptor"/>
    <property type="evidence" value="ECO:0007669"/>
    <property type="project" value="InterPro"/>
</dbReference>
<dbReference type="GO" id="GO:0006108">
    <property type="term" value="P:malate metabolic process"/>
    <property type="evidence" value="ECO:0007669"/>
    <property type="project" value="InterPro"/>
</dbReference>
<accession>A0A8T2III7</accession>
<keyword evidence="8" id="KW-1185">Reference proteome</keyword>
<dbReference type="FunFam" id="3.90.110.10:FF:000006">
    <property type="entry name" value="putative malate dehydrogenase 1B"/>
    <property type="match status" value="1"/>
</dbReference>
<dbReference type="EMBL" id="JAACNH010000009">
    <property type="protein sequence ID" value="KAG8432745.1"/>
    <property type="molecule type" value="Genomic_DNA"/>
</dbReference>
<evidence type="ECO:0000256" key="4">
    <source>
        <dbReference type="ARBA" id="ARBA00023027"/>
    </source>
</evidence>
<evidence type="ECO:0000256" key="3">
    <source>
        <dbReference type="ARBA" id="ARBA00023002"/>
    </source>
</evidence>
<name>A0A8T2III7_9PIPI</name>
<comment type="similarity">
    <text evidence="1">Belongs to the LDH/MDH superfamily. MDH type 2 family.</text>
</comment>
<sequence length="491" mass="55781">RADCPYYAKAELLADYLHKSLPCFHVHKMTQHPEDWEDWLKEVCKKNGWSHQRSPIIWRELVDRGGKGMLVGGFNEFFEHSQEYYNITFDLMSDLMKQIAVENLETHIETKKEQEEIQSLFDPLHVWITSATVPTCYNLIPHLASGDVFGMGKEIWLHLLDSNHDSETLRALVMEAEDLAFPLLRKITVHKIASDAFLQADVVIFLDDTYAKNDLSQEQCLRKIAEQFTQYGALIDQSSNKEVKVVVAGSSYVNLKALILLSSAPSINTHNIVALPTQLEFEAKAQIAKKLNINSSAVKDVILWGNISGINYLDLSHAKIFQYDSAIWGPPSFFRPLKNLIYDRKWLKNEFLQERSRKSQHRSGMSAAHCIATVLSWWQKDSNPEEIVSLGVVSEGQFGLPEGIIYSMPVQFKNGVWHIYAQAVLPSQEKLIEAAADLIKEKEIALGIHQKTEIAIDGSKETTKCNKITLHPVIIVPDLGTKRVRHAFIYV</sequence>
<dbReference type="AlphaFoldDB" id="A0A8T2III7"/>
<evidence type="ECO:0000256" key="1">
    <source>
        <dbReference type="ARBA" id="ARBA00009613"/>
    </source>
</evidence>
<proteinExistence type="inferred from homology"/>
<dbReference type="GO" id="GO:0016615">
    <property type="term" value="F:malate dehydrogenase activity"/>
    <property type="evidence" value="ECO:0007669"/>
    <property type="project" value="InterPro"/>
</dbReference>
<organism evidence="7 8">
    <name type="scientific">Hymenochirus boettgeri</name>
    <name type="common">Congo dwarf clawed frog</name>
    <dbReference type="NCBI Taxonomy" id="247094"/>
    <lineage>
        <taxon>Eukaryota</taxon>
        <taxon>Metazoa</taxon>
        <taxon>Chordata</taxon>
        <taxon>Craniata</taxon>
        <taxon>Vertebrata</taxon>
        <taxon>Euteleostomi</taxon>
        <taxon>Amphibia</taxon>
        <taxon>Batrachia</taxon>
        <taxon>Anura</taxon>
        <taxon>Pipoidea</taxon>
        <taxon>Pipidae</taxon>
        <taxon>Pipinae</taxon>
        <taxon>Hymenochirus</taxon>
    </lineage>
</organism>
<dbReference type="SUPFAM" id="SSF56327">
    <property type="entry name" value="LDH C-terminal domain-like"/>
    <property type="match status" value="1"/>
</dbReference>
<dbReference type="OrthoDB" id="1510206at2759"/>
<dbReference type="PANTHER" id="PTHR23382">
    <property type="entry name" value="MALATE DEHYDROGENASE"/>
    <property type="match status" value="1"/>
</dbReference>
<evidence type="ECO:0000313" key="8">
    <source>
        <dbReference type="Proteomes" id="UP000812440"/>
    </source>
</evidence>
<gene>
    <name evidence="7" type="ORF">GDO86_017113</name>
</gene>
<evidence type="ECO:0000313" key="7">
    <source>
        <dbReference type="EMBL" id="KAG8432745.1"/>
    </source>
</evidence>
<evidence type="ECO:0000256" key="5">
    <source>
        <dbReference type="ARBA" id="ARBA00039310"/>
    </source>
</evidence>
<dbReference type="GO" id="GO:0006099">
    <property type="term" value="P:tricarboxylic acid cycle"/>
    <property type="evidence" value="ECO:0007669"/>
    <property type="project" value="UniProtKB-KW"/>
</dbReference>
<dbReference type="InterPro" id="IPR022383">
    <property type="entry name" value="Lactate/malate_DH_C"/>
</dbReference>
<evidence type="ECO:0000256" key="2">
    <source>
        <dbReference type="ARBA" id="ARBA00022532"/>
    </source>
</evidence>
<keyword evidence="3" id="KW-0560">Oxidoreductase</keyword>
<dbReference type="InterPro" id="IPR036291">
    <property type="entry name" value="NAD(P)-bd_dom_sf"/>
</dbReference>
<feature type="non-terminal residue" evidence="7">
    <location>
        <position position="1"/>
    </location>
</feature>
<dbReference type="Gene3D" id="3.40.50.720">
    <property type="entry name" value="NAD(P)-binding Rossmann-like Domain"/>
    <property type="match status" value="1"/>
</dbReference>
<comment type="caution">
    <text evidence="7">The sequence shown here is derived from an EMBL/GenBank/DDBJ whole genome shotgun (WGS) entry which is preliminary data.</text>
</comment>
<evidence type="ECO:0000259" key="6">
    <source>
        <dbReference type="Pfam" id="PF02866"/>
    </source>
</evidence>
<keyword evidence="4" id="KW-0520">NAD</keyword>
<dbReference type="FunFam" id="3.40.50.720:FF:000144">
    <property type="entry name" value="Malate dehydrogenase [NADP]"/>
    <property type="match status" value="1"/>
</dbReference>
<dbReference type="Proteomes" id="UP000812440">
    <property type="component" value="Chromosome 9"/>
</dbReference>
<dbReference type="InterPro" id="IPR010945">
    <property type="entry name" value="Malate_DH_type2"/>
</dbReference>
<reference evidence="7" key="1">
    <citation type="thesis" date="2020" institute="ProQuest LLC" country="789 East Eisenhower Parkway, Ann Arbor, MI, USA">
        <title>Comparative Genomics and Chromosome Evolution.</title>
        <authorList>
            <person name="Mudd A.B."/>
        </authorList>
    </citation>
    <scope>NUCLEOTIDE SEQUENCE</scope>
    <source>
        <strain evidence="7">Female2</strain>
        <tissue evidence="7">Blood</tissue>
    </source>
</reference>
<dbReference type="SUPFAM" id="SSF51735">
    <property type="entry name" value="NAD(P)-binding Rossmann-fold domains"/>
    <property type="match status" value="1"/>
</dbReference>
<dbReference type="Gene3D" id="3.90.110.10">
    <property type="entry name" value="Lactate dehydrogenase/glycoside hydrolase, family 4, C-terminal"/>
    <property type="match status" value="1"/>
</dbReference>
<dbReference type="InterPro" id="IPR015955">
    <property type="entry name" value="Lactate_DH/Glyco_Ohase_4_C"/>
</dbReference>
<dbReference type="Pfam" id="PF02866">
    <property type="entry name" value="Ldh_1_C"/>
    <property type="match status" value="1"/>
</dbReference>